<accession>A0ABV1FTI6</accession>
<evidence type="ECO:0000313" key="2">
    <source>
        <dbReference type="Proteomes" id="UP001487296"/>
    </source>
</evidence>
<dbReference type="Proteomes" id="UP001487296">
    <property type="component" value="Unassembled WGS sequence"/>
</dbReference>
<dbReference type="Gene3D" id="2.60.40.10">
    <property type="entry name" value="Immunoglobulins"/>
    <property type="match status" value="1"/>
</dbReference>
<sequence>MILLRFQCWINCVRLYFLLCLMLLTGVVQSFADTVSYQFTSHQWKAVTNGVSSNWFSIKDGDSFASYQVPVTKDRSGACANSPESFDNISSITVHYSTNTKSGKGTIRVYCVDSADSKAQNGKQVSNGFLINMPGKEQAAKFTCAPSVSGYVQIFVDCTENSIYIKSVDIEYSSNSPVLRNSVSTLDFGSVESGKSKDLSFQLSGRNLKSDAVLSVDGEGFSVQPARVSPNEGEISETDVKVTYSPTSVGNHQAKLTISSDGATAKVISLTGTAIAPTVYHKVTWLVNGENYTEGNPSSDVAGGKKVTTLPSAPQAIEGKEFVGWTDSNISGSKNEKPSVLFVDTASAPVVNADVVYYAVFAKKTGNEVTYTKLNSNKFNSKADYVIGAEYNGQLYCFYKYTKVDEKEKWGLMSKDSIPIVFHLSGKPEKLVVKDEKGNYLAPIKEGFKMSSSEKTIILKSDGTIHDDKYLSLRFSPNNGLRWYTNGDGTTFNAAYFYEISGGVNYSGYCTSVPRTVSFKAIDSDSTRYATFSSTRDVVFVGDDVEVAGLAVKNDIISPITVTPASYAVTDASVGKNGEVNGCYVPANTGVLLKSKSDTASYYYVKSAYEVNLSGNMLKPAPVGGGEFEPETGYKYYKLAYNNYTTKQGLGFYWGAEEGGAFKVKEGLAYLAVPSADAHNAKGFRFDGVTDGIDGVEVDRNKSHDLYNLIGQRVVGKAAPGLYVVNGKKVIIR</sequence>
<reference evidence="1 2" key="1">
    <citation type="submission" date="2024-04" db="EMBL/GenBank/DDBJ databases">
        <title>Human intestinal bacterial collection.</title>
        <authorList>
            <person name="Pauvert C."/>
            <person name="Hitch T.C.A."/>
            <person name="Clavel T."/>
        </authorList>
    </citation>
    <scope>NUCLEOTIDE SEQUENCE [LARGE SCALE GENOMIC DNA]</scope>
    <source>
        <strain evidence="1 2">CLA-AA-H145</strain>
    </source>
</reference>
<evidence type="ECO:0000313" key="1">
    <source>
        <dbReference type="EMBL" id="MEQ2487675.1"/>
    </source>
</evidence>
<organism evidence="1 2">
    <name type="scientific">Hallella faecis</name>
    <dbReference type="NCBI Taxonomy" id="2841596"/>
    <lineage>
        <taxon>Bacteria</taxon>
        <taxon>Pseudomonadati</taxon>
        <taxon>Bacteroidota</taxon>
        <taxon>Bacteroidia</taxon>
        <taxon>Bacteroidales</taxon>
        <taxon>Prevotellaceae</taxon>
        <taxon>Hallella</taxon>
    </lineage>
</organism>
<dbReference type="EMBL" id="JBBNFP010000066">
    <property type="protein sequence ID" value="MEQ2487675.1"/>
    <property type="molecule type" value="Genomic_DNA"/>
</dbReference>
<dbReference type="RefSeq" id="WP_215760739.1">
    <property type="nucleotide sequence ID" value="NZ_JAHKBE010000067.1"/>
</dbReference>
<proteinExistence type="predicted"/>
<dbReference type="InterPro" id="IPR013783">
    <property type="entry name" value="Ig-like_fold"/>
</dbReference>
<name>A0ABV1FTI6_9BACT</name>
<gene>
    <name evidence="1" type="ORF">AAAT34_11570</name>
</gene>
<keyword evidence="2" id="KW-1185">Reference proteome</keyword>
<protein>
    <submittedName>
        <fullName evidence="1">Uncharacterized protein</fullName>
    </submittedName>
</protein>
<comment type="caution">
    <text evidence="1">The sequence shown here is derived from an EMBL/GenBank/DDBJ whole genome shotgun (WGS) entry which is preliminary data.</text>
</comment>